<sequence length="605" mass="65244">MSFDGLGLDPRLLRALNKLRLSTPTPVQSACIPVFLEGHDVVARARTGSGKTLAYLLPALHRILAGGEARAWQAVVLVPTRELCSQVLREGERLAAAAGQDLRVTALAGEGLPRSALSRAGQLVVTTPAKLALALSSGKLATGALSQALQTLVLDEADLLLAYGYGEDMRGVAPLVPRACQCMLLSATSSSDVEALSKLVLHNPRTLDLLGAEAGVAPAGGVAAEVEHWRLDIPAHVPAGAETLERLLRTLALIRLGLVKRKILIFVNSVESGLRVRLFLEAFGVRAALVHSELPLNSRHHILQEFNRGLFDILVATDDVHAGEKKEAKEGTGRRGRRAQKQPQGPAKDEEFGVTRGIDFKGVNTVINFDMPASTQGYVHRLGRTGRAGEDGFGISIVGPSETELAASIEEMLAGGSKKAGESGEEEAACEPVMKPYTKLTAVALEGLRYRGTDVARSLTKRTIIEAQTKELKHELLNSQRLSAFFEEHPADLQLLQHDRPLASGAAVQAPHLKHLPAYLRDPTITARSNIGNSAGVLPERKRRKVVGIDPVKGFMRAPKRGGDEREEPTELELKAEKYGKKHRKKAPPGFIPKANVRKGKVRKR</sequence>
<feature type="short sequence motif" description="Q motif" evidence="9">
    <location>
        <begin position="1"/>
        <end position="29"/>
    </location>
</feature>
<dbReference type="GeneID" id="23618237"/>
<evidence type="ECO:0000313" key="15">
    <source>
        <dbReference type="EMBL" id="KFM23878.1"/>
    </source>
</evidence>
<comment type="catalytic activity">
    <reaction evidence="8">
        <text>ATP + H2O = ADP + phosphate + H(+)</text>
        <dbReference type="Rhea" id="RHEA:13065"/>
        <dbReference type="ChEBI" id="CHEBI:15377"/>
        <dbReference type="ChEBI" id="CHEBI:15378"/>
        <dbReference type="ChEBI" id="CHEBI:30616"/>
        <dbReference type="ChEBI" id="CHEBI:43474"/>
        <dbReference type="ChEBI" id="CHEBI:456216"/>
        <dbReference type="EC" id="3.6.4.13"/>
    </reaction>
</comment>
<dbReference type="KEGG" id="apro:F751_6846"/>
<dbReference type="OrthoDB" id="1191041at2759"/>
<evidence type="ECO:0000256" key="1">
    <source>
        <dbReference type="ARBA" id="ARBA00012552"/>
    </source>
</evidence>
<evidence type="ECO:0000256" key="2">
    <source>
        <dbReference type="ARBA" id="ARBA00022741"/>
    </source>
</evidence>
<evidence type="ECO:0000256" key="6">
    <source>
        <dbReference type="ARBA" id="ARBA00022884"/>
    </source>
</evidence>
<keyword evidence="5" id="KW-0067">ATP-binding</keyword>
<dbReference type="STRING" id="3075.A0A087SDS4"/>
<dbReference type="PROSITE" id="PS51194">
    <property type="entry name" value="HELICASE_CTER"/>
    <property type="match status" value="1"/>
</dbReference>
<dbReference type="InterPro" id="IPR014014">
    <property type="entry name" value="RNA_helicase_DEAD_Q_motif"/>
</dbReference>
<evidence type="ECO:0000256" key="3">
    <source>
        <dbReference type="ARBA" id="ARBA00022801"/>
    </source>
</evidence>
<dbReference type="EMBL" id="QOKY01000172">
    <property type="protein sequence ID" value="RMZ54785.1"/>
    <property type="molecule type" value="Genomic_DNA"/>
</dbReference>
<evidence type="ECO:0000259" key="12">
    <source>
        <dbReference type="PROSITE" id="PS51194"/>
    </source>
</evidence>
<feature type="compositionally biased region" description="Basic and acidic residues" evidence="10">
    <location>
        <begin position="324"/>
        <end position="333"/>
    </location>
</feature>
<feature type="region of interest" description="Disordered" evidence="10">
    <location>
        <begin position="324"/>
        <end position="351"/>
    </location>
</feature>
<evidence type="ECO:0000256" key="5">
    <source>
        <dbReference type="ARBA" id="ARBA00022840"/>
    </source>
</evidence>
<dbReference type="GO" id="GO:0005829">
    <property type="term" value="C:cytosol"/>
    <property type="evidence" value="ECO:0007669"/>
    <property type="project" value="TreeGrafter"/>
</dbReference>
<dbReference type="CDD" id="cd18787">
    <property type="entry name" value="SF2_C_DEAD"/>
    <property type="match status" value="1"/>
</dbReference>
<keyword evidence="17" id="KW-1185">Reference proteome</keyword>
<dbReference type="Proteomes" id="UP000028924">
    <property type="component" value="Unassembled WGS sequence"/>
</dbReference>
<dbReference type="GO" id="GO:0003724">
    <property type="term" value="F:RNA helicase activity"/>
    <property type="evidence" value="ECO:0007669"/>
    <property type="project" value="UniProtKB-EC"/>
</dbReference>
<evidence type="ECO:0000259" key="13">
    <source>
        <dbReference type="PROSITE" id="PS51195"/>
    </source>
</evidence>
<comment type="similarity">
    <text evidence="7">Belongs to the DEAD box helicase family. DDX56/DBP9 subfamily.</text>
</comment>
<dbReference type="Gene3D" id="3.40.50.300">
    <property type="entry name" value="P-loop containing nucleotide triphosphate hydrolases"/>
    <property type="match status" value="2"/>
</dbReference>
<gene>
    <name evidence="16" type="ORF">APUTEX25_000302</name>
    <name evidence="15" type="ORF">F751_6846</name>
    <name evidence="14" type="ORF">g.4003</name>
</gene>
<dbReference type="GO" id="GO:0005524">
    <property type="term" value="F:ATP binding"/>
    <property type="evidence" value="ECO:0007669"/>
    <property type="project" value="UniProtKB-KW"/>
</dbReference>
<feature type="compositionally biased region" description="Basic residues" evidence="10">
    <location>
        <begin position="596"/>
        <end position="605"/>
    </location>
</feature>
<evidence type="ECO:0000313" key="17">
    <source>
        <dbReference type="Proteomes" id="UP000028924"/>
    </source>
</evidence>
<dbReference type="SMART" id="SM00487">
    <property type="entry name" value="DEXDc"/>
    <property type="match status" value="1"/>
</dbReference>
<reference evidence="16" key="4">
    <citation type="submission" date="2018-10" db="EMBL/GenBank/DDBJ databases">
        <authorList>
            <person name="Hovde B."/>
            <person name="Zhang X."/>
        </authorList>
    </citation>
    <scope>NUCLEOTIDE SEQUENCE [LARGE SCALE GENOMIC DNA]</scope>
    <source>
        <strain evidence="16">UTEX 25</strain>
    </source>
</reference>
<dbReference type="eggNOG" id="KOG0346">
    <property type="taxonomic scope" value="Eukaryota"/>
</dbReference>
<dbReference type="AlphaFoldDB" id="A0A087SDS4"/>
<dbReference type="EMBL" id="KL662101">
    <property type="protein sequence ID" value="KFM23878.1"/>
    <property type="molecule type" value="Genomic_DNA"/>
</dbReference>
<evidence type="ECO:0000313" key="14">
    <source>
        <dbReference type="EMBL" id="JAT75465.1"/>
    </source>
</evidence>
<proteinExistence type="inferred from homology"/>
<feature type="domain" description="Helicase ATP-binding" evidence="11">
    <location>
        <begin position="32"/>
        <end position="207"/>
    </location>
</feature>
<dbReference type="InterPro" id="IPR014001">
    <property type="entry name" value="Helicase_ATP-bd"/>
</dbReference>
<dbReference type="InterPro" id="IPR050079">
    <property type="entry name" value="DEAD_box_RNA_helicase"/>
</dbReference>
<dbReference type="PANTHER" id="PTHR47959:SF21">
    <property type="entry name" value="DEAD-BOX HELICASE 56"/>
    <property type="match status" value="1"/>
</dbReference>
<dbReference type="EMBL" id="GDKF01003157">
    <property type="protein sequence ID" value="JAT75465.1"/>
    <property type="molecule type" value="Transcribed_RNA"/>
</dbReference>
<reference evidence="18" key="3">
    <citation type="journal article" date="2018" name="Algal Res.">
        <title>Characterization of plant carbon substrate utilization by Auxenochlorella protothecoides.</title>
        <authorList>
            <person name="Vogler B.W."/>
            <person name="Starkenburg S.R."/>
            <person name="Sudasinghe N."/>
            <person name="Schambach J.Y."/>
            <person name="Rollin J.A."/>
            <person name="Pattathil S."/>
            <person name="Barry A.N."/>
        </authorList>
    </citation>
    <scope>NUCLEOTIDE SEQUENCE [LARGE SCALE GENOMIC DNA]</scope>
    <source>
        <strain evidence="18">UTEX 25</strain>
    </source>
</reference>
<dbReference type="SUPFAM" id="SSF52540">
    <property type="entry name" value="P-loop containing nucleoside triphosphate hydrolases"/>
    <property type="match status" value="2"/>
</dbReference>
<dbReference type="PANTHER" id="PTHR47959">
    <property type="entry name" value="ATP-DEPENDENT RNA HELICASE RHLE-RELATED"/>
    <property type="match status" value="1"/>
</dbReference>
<dbReference type="EC" id="3.6.4.13" evidence="1"/>
<dbReference type="GO" id="GO:0016787">
    <property type="term" value="F:hydrolase activity"/>
    <property type="evidence" value="ECO:0007669"/>
    <property type="project" value="UniProtKB-KW"/>
</dbReference>
<evidence type="ECO:0000259" key="11">
    <source>
        <dbReference type="PROSITE" id="PS51192"/>
    </source>
</evidence>
<dbReference type="PROSITE" id="PS51195">
    <property type="entry name" value="Q_MOTIF"/>
    <property type="match status" value="1"/>
</dbReference>
<reference evidence="16" key="5">
    <citation type="submission" date="2018-11" db="EMBL/GenBank/DDBJ databases">
        <title>Characterization of plant carbon substrate utilization by Auxenochlorella protothecoides.</title>
        <authorList>
            <person name="Vogler B.W."/>
            <person name="Starkenburg S.R."/>
            <person name="Sudasinghe N."/>
            <person name="Schambach J.Y."/>
            <person name="Rollin J.A."/>
            <person name="Pattathil S."/>
            <person name="Barry A.N."/>
        </authorList>
    </citation>
    <scope>NUCLEOTIDE SEQUENCE [LARGE SCALE GENOMIC DNA]</scope>
    <source>
        <strain evidence="16">UTEX 25</strain>
    </source>
</reference>
<evidence type="ECO:0000256" key="4">
    <source>
        <dbReference type="ARBA" id="ARBA00022806"/>
    </source>
</evidence>
<evidence type="ECO:0000256" key="8">
    <source>
        <dbReference type="ARBA" id="ARBA00047984"/>
    </source>
</evidence>
<keyword evidence="6" id="KW-0694">RNA-binding</keyword>
<dbReference type="PROSITE" id="PS51192">
    <property type="entry name" value="HELICASE_ATP_BIND_1"/>
    <property type="match status" value="1"/>
</dbReference>
<evidence type="ECO:0000256" key="7">
    <source>
        <dbReference type="ARBA" id="ARBA00038041"/>
    </source>
</evidence>
<keyword evidence="3" id="KW-0378">Hydrolase</keyword>
<evidence type="ECO:0000313" key="16">
    <source>
        <dbReference type="EMBL" id="RMZ54785.1"/>
    </source>
</evidence>
<protein>
    <recommendedName>
        <fullName evidence="1">RNA helicase</fullName>
        <ecNumber evidence="1">3.6.4.13</ecNumber>
    </recommendedName>
</protein>
<dbReference type="RefSeq" id="XP_011396756.1">
    <property type="nucleotide sequence ID" value="XM_011398454.1"/>
</dbReference>
<dbReference type="Proteomes" id="UP000279271">
    <property type="component" value="Unassembled WGS sequence"/>
</dbReference>
<accession>A0A087SDS4</accession>
<dbReference type="InterPro" id="IPR027417">
    <property type="entry name" value="P-loop_NTPase"/>
</dbReference>
<dbReference type="InterPro" id="IPR001650">
    <property type="entry name" value="Helicase_C-like"/>
</dbReference>
<keyword evidence="2" id="KW-0547">Nucleotide-binding</keyword>
<reference evidence="14" key="2">
    <citation type="submission" date="2015-08" db="EMBL/GenBank/DDBJ databases">
        <authorList>
            <person name="Babu N.S."/>
            <person name="Beckwith C.J."/>
            <person name="Beseler K.G."/>
            <person name="Brison A."/>
            <person name="Carone J.V."/>
            <person name="Caskin T.P."/>
            <person name="Diamond M."/>
            <person name="Durham M.E."/>
            <person name="Foxe J.M."/>
            <person name="Go M."/>
            <person name="Henderson B.A."/>
            <person name="Jones I.B."/>
            <person name="McGettigan J.A."/>
            <person name="Micheletti S.J."/>
            <person name="Nasrallah M.E."/>
            <person name="Ortiz D."/>
            <person name="Piller C.R."/>
            <person name="Privatt S.R."/>
            <person name="Schneider S.L."/>
            <person name="Sharp S."/>
            <person name="Smith T.C."/>
            <person name="Stanton J.D."/>
            <person name="Ullery H.E."/>
            <person name="Wilson R.J."/>
            <person name="Serrano M.G."/>
            <person name="Buck G."/>
            <person name="Lee V."/>
            <person name="Wang Y."/>
            <person name="Carvalho R."/>
            <person name="Voegtly L."/>
            <person name="Shi R."/>
            <person name="Duckworth R."/>
            <person name="Johnson A."/>
            <person name="Loviza R."/>
            <person name="Walstead R."/>
            <person name="Shah Z."/>
            <person name="Kiflezghi M."/>
            <person name="Wade K."/>
            <person name="Ball S.L."/>
            <person name="Bradley K.W."/>
            <person name="Asai D.J."/>
            <person name="Bowman C.A."/>
            <person name="Russell D.A."/>
            <person name="Pope W.H."/>
            <person name="Jacobs-Sera D."/>
            <person name="Hendrix R.W."/>
            <person name="Hatfull G.F."/>
        </authorList>
    </citation>
    <scope>NUCLEOTIDE SEQUENCE</scope>
</reference>
<dbReference type="Pfam" id="PF00271">
    <property type="entry name" value="Helicase_C"/>
    <property type="match status" value="2"/>
</dbReference>
<evidence type="ECO:0000313" key="18">
    <source>
        <dbReference type="Proteomes" id="UP000279271"/>
    </source>
</evidence>
<dbReference type="SMART" id="SM00490">
    <property type="entry name" value="HELICc"/>
    <property type="match status" value="1"/>
</dbReference>
<evidence type="ECO:0000256" key="10">
    <source>
        <dbReference type="SAM" id="MobiDB-lite"/>
    </source>
</evidence>
<feature type="domain" description="DEAD-box RNA helicase Q" evidence="13">
    <location>
        <begin position="1"/>
        <end position="29"/>
    </location>
</feature>
<evidence type="ECO:0000256" key="9">
    <source>
        <dbReference type="PROSITE-ProRule" id="PRU00552"/>
    </source>
</evidence>
<feature type="region of interest" description="Disordered" evidence="10">
    <location>
        <begin position="577"/>
        <end position="605"/>
    </location>
</feature>
<reference evidence="15 17" key="1">
    <citation type="journal article" date="2014" name="BMC Genomics">
        <title>Oil accumulation mechanisms of the oleaginous microalga Chlorella protothecoides revealed through its genome, transcriptomes, and proteomes.</title>
        <authorList>
            <person name="Gao C."/>
            <person name="Wang Y."/>
            <person name="Shen Y."/>
            <person name="Yan D."/>
            <person name="He X."/>
            <person name="Dai J."/>
            <person name="Wu Q."/>
        </authorList>
    </citation>
    <scope>NUCLEOTIDE SEQUENCE [LARGE SCALE GENOMIC DNA]</scope>
    <source>
        <strain evidence="15 17">0710</strain>
    </source>
</reference>
<feature type="domain" description="Helicase C-terminal" evidence="12">
    <location>
        <begin position="252"/>
        <end position="429"/>
    </location>
</feature>
<organism evidence="15 17">
    <name type="scientific">Auxenochlorella protothecoides</name>
    <name type="common">Green microalga</name>
    <name type="synonym">Chlorella protothecoides</name>
    <dbReference type="NCBI Taxonomy" id="3075"/>
    <lineage>
        <taxon>Eukaryota</taxon>
        <taxon>Viridiplantae</taxon>
        <taxon>Chlorophyta</taxon>
        <taxon>core chlorophytes</taxon>
        <taxon>Trebouxiophyceae</taxon>
        <taxon>Chlorellales</taxon>
        <taxon>Chlorellaceae</taxon>
        <taxon>Auxenochlorella</taxon>
    </lineage>
</organism>
<dbReference type="GO" id="GO:0003723">
    <property type="term" value="F:RNA binding"/>
    <property type="evidence" value="ECO:0007669"/>
    <property type="project" value="UniProtKB-KW"/>
</dbReference>
<name>A0A087SDS4_AUXPR</name>
<keyword evidence="4 15" id="KW-0347">Helicase</keyword>
<dbReference type="Pfam" id="PF00270">
    <property type="entry name" value="DEAD"/>
    <property type="match status" value="1"/>
</dbReference>
<dbReference type="InterPro" id="IPR011545">
    <property type="entry name" value="DEAD/DEAH_box_helicase_dom"/>
</dbReference>